<sequence length="145" mass="16864">MLTYLVKRQMKKKNKMDNKKIMAYTGLALTGAGAYMSYRVIKKRNSKCNMNEDTYLNNSSFGNNGANLDDDKTMDNSSGYKSDLVDKVNEFNSKRISHDNCEHVSNEEMQHYLNTAESDKDEVTIENNYGDKYDEYEEYEEDLKK</sequence>
<keyword evidence="2" id="KW-0812">Transmembrane</keyword>
<feature type="transmembrane region" description="Helical" evidence="2">
    <location>
        <begin position="21"/>
        <end position="41"/>
    </location>
</feature>
<keyword evidence="4" id="KW-1185">Reference proteome</keyword>
<proteinExistence type="predicted"/>
<evidence type="ECO:0000256" key="1">
    <source>
        <dbReference type="SAM" id="MobiDB-lite"/>
    </source>
</evidence>
<dbReference type="Proteomes" id="UP000243255">
    <property type="component" value="Unassembled WGS sequence"/>
</dbReference>
<protein>
    <submittedName>
        <fullName evidence="3">Uncharacterized protein</fullName>
    </submittedName>
</protein>
<dbReference type="OrthoDB" id="1757687at2"/>
<name>A0A1M5N7D9_9FIRM</name>
<evidence type="ECO:0000313" key="4">
    <source>
        <dbReference type="Proteomes" id="UP000243255"/>
    </source>
</evidence>
<evidence type="ECO:0000313" key="3">
    <source>
        <dbReference type="EMBL" id="SHG85454.1"/>
    </source>
</evidence>
<dbReference type="STRING" id="1121321.SAMN04488530_10936"/>
<keyword evidence="2" id="KW-0472">Membrane</keyword>
<reference evidence="4" key="1">
    <citation type="submission" date="2016-11" db="EMBL/GenBank/DDBJ databases">
        <authorList>
            <person name="Varghese N."/>
            <person name="Submissions S."/>
        </authorList>
    </citation>
    <scope>NUCLEOTIDE SEQUENCE [LARGE SCALE GENOMIC DNA]</scope>
    <source>
        <strain evidence="4">DSM 2635</strain>
    </source>
</reference>
<accession>A0A1M5N7D9</accession>
<gene>
    <name evidence="3" type="ORF">SAMN04488530_10936</name>
</gene>
<keyword evidence="2" id="KW-1133">Transmembrane helix</keyword>
<dbReference type="EMBL" id="FQWX01000009">
    <property type="protein sequence ID" value="SHG85454.1"/>
    <property type="molecule type" value="Genomic_DNA"/>
</dbReference>
<dbReference type="RefSeq" id="WP_073125157.1">
    <property type="nucleotide sequence ID" value="NZ_BAABCH010000102.1"/>
</dbReference>
<organism evidence="3 4">
    <name type="scientific">Asaccharospora irregularis DSM 2635</name>
    <dbReference type="NCBI Taxonomy" id="1121321"/>
    <lineage>
        <taxon>Bacteria</taxon>
        <taxon>Bacillati</taxon>
        <taxon>Bacillota</taxon>
        <taxon>Clostridia</taxon>
        <taxon>Peptostreptococcales</taxon>
        <taxon>Peptostreptococcaceae</taxon>
        <taxon>Asaccharospora</taxon>
    </lineage>
</organism>
<feature type="region of interest" description="Disordered" evidence="1">
    <location>
        <begin position="59"/>
        <end position="79"/>
    </location>
</feature>
<evidence type="ECO:0000256" key="2">
    <source>
        <dbReference type="SAM" id="Phobius"/>
    </source>
</evidence>
<dbReference type="AlphaFoldDB" id="A0A1M5N7D9"/>